<dbReference type="GO" id="GO:0046983">
    <property type="term" value="F:protein dimerization activity"/>
    <property type="evidence" value="ECO:0007669"/>
    <property type="project" value="InterPro"/>
</dbReference>
<dbReference type="InterPro" id="IPR020921">
    <property type="entry name" value="Erythronate-4-P_DHase"/>
</dbReference>
<keyword evidence="2 5" id="KW-0560">Oxidoreductase</keyword>
<proteinExistence type="inferred from homology"/>
<sequence length="411" mass="45191">MTQEKDQKKVKAPEAPAKLAGCPIIIDNESFNKKMRIIADDKIPFLRGVMEPYADIAYLPGAAISADDVRDADVLFTRTRTHCDASLLAGSRVRLIVTATIGYDHIDTDYCRRAGIRWVNAPGCNATSVRQYIAAALVTIVRQRDLRLADTTLGIIGVGHVGRCVADAAQALGMRVLLNDPPREEREGSDAFTSLDELLRQSDIVTCHTPLTADGPYPTRHLASGDFFDRMRRGAAFINSSRGPVVDSAALREAVQSGRLAAFILDTWEGEPDIDRTLLRDALLATPHIAGYSADGKANGTAVCVRTCSQMFGIDALVDWFPPTLPAPPMPTDFALDATGRTDEEVFYEAVTHTYPIEADSARLKASPETFERQRGDYWIRREFPCFRLCLTGASRRAEEGLRRLGFCVNL</sequence>
<evidence type="ECO:0000313" key="8">
    <source>
        <dbReference type="EMBL" id="ETK07743.1"/>
    </source>
</evidence>
<dbReference type="Pfam" id="PF02826">
    <property type="entry name" value="2-Hacid_dh_C"/>
    <property type="match status" value="1"/>
</dbReference>
<evidence type="ECO:0000259" key="7">
    <source>
        <dbReference type="Pfam" id="PF02826"/>
    </source>
</evidence>
<keyword evidence="1 5" id="KW-0963">Cytoplasm</keyword>
<dbReference type="InterPro" id="IPR006139">
    <property type="entry name" value="D-isomer_2_OHA_DH_cat_dom"/>
</dbReference>
<gene>
    <name evidence="5" type="primary">pdxB</name>
    <name evidence="8" type="ORF">T231_15700</name>
</gene>
<evidence type="ECO:0000259" key="6">
    <source>
        <dbReference type="Pfam" id="PF00389"/>
    </source>
</evidence>
<comment type="similarity">
    <text evidence="5">Belongs to the D-isomer specific 2-hydroxyacid dehydrogenase family. PdxB subfamily.</text>
</comment>
<dbReference type="EMBL" id="AYYD01001274">
    <property type="protein sequence ID" value="ETK07743.1"/>
    <property type="molecule type" value="Genomic_DNA"/>
</dbReference>
<dbReference type="AlphaFoldDB" id="W2CL27"/>
<comment type="subunit">
    <text evidence="5">Homodimer.</text>
</comment>
<comment type="catalytic activity">
    <reaction evidence="5">
        <text>4-phospho-D-erythronate + NAD(+) = (R)-3-hydroxy-2-oxo-4-phosphooxybutanoate + NADH + H(+)</text>
        <dbReference type="Rhea" id="RHEA:18829"/>
        <dbReference type="ChEBI" id="CHEBI:15378"/>
        <dbReference type="ChEBI" id="CHEBI:57540"/>
        <dbReference type="ChEBI" id="CHEBI:57945"/>
        <dbReference type="ChEBI" id="CHEBI:58538"/>
        <dbReference type="ChEBI" id="CHEBI:58766"/>
        <dbReference type="EC" id="1.1.1.290"/>
    </reaction>
</comment>
<dbReference type="InterPro" id="IPR038251">
    <property type="entry name" value="PdxB_dimer_sf"/>
</dbReference>
<comment type="caution">
    <text evidence="5">Lacks conserved residue(s) required for the propagation of feature annotation.</text>
</comment>
<evidence type="ECO:0000313" key="9">
    <source>
        <dbReference type="Proteomes" id="UP000018874"/>
    </source>
</evidence>
<organism evidence="8 9">
    <name type="scientific">Tannerella sp. oral taxon BU063 isolate Cell 6/7/9</name>
    <dbReference type="NCBI Taxonomy" id="1411021"/>
    <lineage>
        <taxon>Bacteria</taxon>
        <taxon>Pseudomonadati</taxon>
        <taxon>Bacteroidota</taxon>
        <taxon>Bacteroidia</taxon>
        <taxon>Bacteroidales</taxon>
        <taxon>Tannerellaceae</taxon>
        <taxon>Tannerella</taxon>
    </lineage>
</organism>
<accession>W2CL27</accession>
<feature type="binding site" evidence="5">
    <location>
        <position position="266"/>
    </location>
    <ligand>
        <name>NAD(+)</name>
        <dbReference type="ChEBI" id="CHEBI:57540"/>
    </ligand>
</feature>
<comment type="pathway">
    <text evidence="5">Cofactor biosynthesis; pyridoxine 5'-phosphate biosynthesis; pyridoxine 5'-phosphate from D-erythrose 4-phosphate: step 2/5.</text>
</comment>
<dbReference type="Proteomes" id="UP000018874">
    <property type="component" value="Unassembled WGS sequence"/>
</dbReference>
<feature type="domain" description="D-isomer specific 2-hydroxyacid dehydrogenase catalytic" evidence="6">
    <location>
        <begin position="66"/>
        <end position="133"/>
    </location>
</feature>
<evidence type="ECO:0000256" key="3">
    <source>
        <dbReference type="ARBA" id="ARBA00023027"/>
    </source>
</evidence>
<keyword evidence="3 5" id="KW-0520">NAD</keyword>
<dbReference type="GO" id="GO:0051287">
    <property type="term" value="F:NAD binding"/>
    <property type="evidence" value="ECO:0007669"/>
    <property type="project" value="InterPro"/>
</dbReference>
<feature type="binding site" evidence="5">
    <location>
        <position position="79"/>
    </location>
    <ligand>
        <name>substrate</name>
    </ligand>
</feature>
<dbReference type="GO" id="GO:0005737">
    <property type="term" value="C:cytoplasm"/>
    <property type="evidence" value="ECO:0007669"/>
    <property type="project" value="UniProtKB-SubCell"/>
</dbReference>
<dbReference type="UniPathway" id="UPA00244">
    <property type="reaction ID" value="UER00310"/>
</dbReference>
<dbReference type="SUPFAM" id="SSF51735">
    <property type="entry name" value="NAD(P)-binding Rossmann-fold domains"/>
    <property type="match status" value="1"/>
</dbReference>
<evidence type="ECO:0000256" key="2">
    <source>
        <dbReference type="ARBA" id="ARBA00023002"/>
    </source>
</evidence>
<dbReference type="PATRIC" id="fig|1411021.3.peg.2138"/>
<dbReference type="Gene3D" id="3.30.1370.170">
    <property type="match status" value="1"/>
</dbReference>
<keyword evidence="9" id="KW-1185">Reference proteome</keyword>
<feature type="active site" evidence="5">
    <location>
        <position position="242"/>
    </location>
</feature>
<feature type="active site" evidence="5">
    <location>
        <position position="271"/>
    </location>
</feature>
<feature type="binding site" evidence="5">
    <location>
        <position position="180"/>
    </location>
    <ligand>
        <name>NAD(+)</name>
        <dbReference type="ChEBI" id="CHEBI:57540"/>
    </ligand>
</feature>
<dbReference type="Pfam" id="PF00389">
    <property type="entry name" value="2-Hacid_dh"/>
    <property type="match status" value="1"/>
</dbReference>
<dbReference type="InterPro" id="IPR036291">
    <property type="entry name" value="NAD(P)-bd_dom_sf"/>
</dbReference>
<name>W2CL27_9BACT</name>
<dbReference type="HAMAP" id="MF_01825">
    <property type="entry name" value="PdxB"/>
    <property type="match status" value="1"/>
</dbReference>
<dbReference type="GO" id="GO:0033711">
    <property type="term" value="F:4-phosphoerythronate dehydrogenase activity"/>
    <property type="evidence" value="ECO:0007669"/>
    <property type="project" value="UniProtKB-EC"/>
</dbReference>
<feature type="binding site" evidence="5">
    <location>
        <position position="291"/>
    </location>
    <ligand>
        <name>NAD(+)</name>
        <dbReference type="ChEBI" id="CHEBI:57540"/>
    </ligand>
</feature>
<feature type="active site" description="Proton donor" evidence="5">
    <location>
        <position position="288"/>
    </location>
</feature>
<reference evidence="8 9" key="1">
    <citation type="submission" date="2013-11" db="EMBL/GenBank/DDBJ databases">
        <title>Single cell genomics of uncultured Tannerella BU063 (oral taxon 286).</title>
        <authorList>
            <person name="Beall C.J."/>
            <person name="Campbell A.G."/>
            <person name="Griffen A.L."/>
            <person name="Podar M."/>
            <person name="Leys E.J."/>
        </authorList>
    </citation>
    <scope>NUCLEOTIDE SEQUENCE [LARGE SCALE GENOMIC DNA]</scope>
    <source>
        <strain evidence="8">Cell 6/7/9</strain>
    </source>
</reference>
<feature type="binding site" evidence="5">
    <location>
        <position position="209"/>
    </location>
    <ligand>
        <name>NAD(+)</name>
        <dbReference type="ChEBI" id="CHEBI:57540"/>
    </ligand>
</feature>
<comment type="subcellular location">
    <subcellularLocation>
        <location evidence="5">Cytoplasm</location>
    </subcellularLocation>
</comment>
<feature type="domain" description="D-isomer specific 2-hydroxyacid dehydrogenase NAD-binding" evidence="7">
    <location>
        <begin position="146"/>
        <end position="290"/>
    </location>
</feature>
<dbReference type="Gene3D" id="3.40.50.720">
    <property type="entry name" value="NAD(P)-binding Rossmann-like Domain"/>
    <property type="match status" value="2"/>
</dbReference>
<dbReference type="SUPFAM" id="SSF52283">
    <property type="entry name" value="Formate/glycerate dehydrogenase catalytic domain-like"/>
    <property type="match status" value="1"/>
</dbReference>
<dbReference type="GO" id="GO:0008615">
    <property type="term" value="P:pyridoxine biosynthetic process"/>
    <property type="evidence" value="ECO:0007669"/>
    <property type="project" value="UniProtKB-UniRule"/>
</dbReference>
<evidence type="ECO:0000256" key="5">
    <source>
        <dbReference type="HAMAP-Rule" id="MF_01825"/>
    </source>
</evidence>
<dbReference type="PANTHER" id="PTHR42938:SF9">
    <property type="entry name" value="FORMATE DEHYDROGENASE 1"/>
    <property type="match status" value="1"/>
</dbReference>
<keyword evidence="4 5" id="KW-0664">Pyridoxine biosynthesis</keyword>
<dbReference type="InterPro" id="IPR006140">
    <property type="entry name" value="D-isomer_DH_NAD-bd"/>
</dbReference>
<evidence type="ECO:0000256" key="4">
    <source>
        <dbReference type="ARBA" id="ARBA00023096"/>
    </source>
</evidence>
<comment type="caution">
    <text evidence="8">The sequence shown here is derived from an EMBL/GenBank/DDBJ whole genome shotgun (WGS) entry which is preliminary data.</text>
</comment>
<evidence type="ECO:0000256" key="1">
    <source>
        <dbReference type="ARBA" id="ARBA00022490"/>
    </source>
</evidence>
<protein>
    <recommendedName>
        <fullName evidence="5">Erythronate-4-phosphate dehydrogenase</fullName>
        <ecNumber evidence="5">1.1.1.290</ecNumber>
    </recommendedName>
</protein>
<dbReference type="EC" id="1.1.1.290" evidence="5"/>
<feature type="binding site" evidence="5">
    <location>
        <position position="100"/>
    </location>
    <ligand>
        <name>substrate</name>
    </ligand>
</feature>
<dbReference type="PANTHER" id="PTHR42938">
    <property type="entry name" value="FORMATE DEHYDROGENASE 1"/>
    <property type="match status" value="1"/>
</dbReference>
<dbReference type="CDD" id="cd12158">
    <property type="entry name" value="ErythrP_dh"/>
    <property type="match status" value="1"/>
</dbReference>
<comment type="function">
    <text evidence="5">Catalyzes the oxidation of erythronate-4-phosphate to 3-hydroxy-2-oxo-4-phosphonooxybutanoate.</text>
</comment>
<feature type="binding site" evidence="5">
    <location>
        <position position="292"/>
    </location>
    <ligand>
        <name>substrate</name>
    </ligand>
</feature>